<comment type="caution">
    <text evidence="2">The sequence shown here is derived from an EMBL/GenBank/DDBJ whole genome shotgun (WGS) entry which is preliminary data.</text>
</comment>
<dbReference type="Proteomes" id="UP000823388">
    <property type="component" value="Chromosome 2N"/>
</dbReference>
<sequence length="410" mass="45475">MEGHEDLLCKKLDFSPGKAFQEDVRIQFGKSVHHPSSTPDGSFFLLATFRRFTIRLTEDSVALMLQSCLGGSAAGFHVSFQSDRHFRFSVSCKAVGFKVYNLRRFIGTCFEVYFHLWSNGAPRWEREKFLWEQEQQREWITIRSQKQKKSCPAGSSRISHHVHFSEKLVQESPMPKHRPQTLPDSIRIGDFLVPTTVKISKVFGQIHSDLGSSAIHSSDPKFMGAHPFIDFADGNVQISNSKPTALCAKCLASGHLAQNCLGLWQCKTCFKYGHKARWCLTKTKAELVWAPKEFSAVDGSSDSPPAQTEPVSETSTPDLEASISVNPHLPSDSSSFPSNSKPRSLTLSPSSSPSTSPTQAQSSNTPVSSMANFPVNPVFFVPAGFQVEHGWQRPARARVALGGEPPRQHE</sequence>
<proteinExistence type="predicted"/>
<feature type="compositionally biased region" description="Polar residues" evidence="1">
    <location>
        <begin position="298"/>
        <end position="317"/>
    </location>
</feature>
<dbReference type="GO" id="GO:0003676">
    <property type="term" value="F:nucleic acid binding"/>
    <property type="evidence" value="ECO:0007669"/>
    <property type="project" value="InterPro"/>
</dbReference>
<accession>A0A8T0VJG0</accession>
<gene>
    <name evidence="2" type="ORF">PVAP13_2NG296003</name>
</gene>
<reference evidence="2" key="1">
    <citation type="submission" date="2020-05" db="EMBL/GenBank/DDBJ databases">
        <title>WGS assembly of Panicum virgatum.</title>
        <authorList>
            <person name="Lovell J.T."/>
            <person name="Jenkins J."/>
            <person name="Shu S."/>
            <person name="Juenger T.E."/>
            <person name="Schmutz J."/>
        </authorList>
    </citation>
    <scope>NUCLEOTIDE SEQUENCE</scope>
    <source>
        <strain evidence="2">AP13</strain>
    </source>
</reference>
<protein>
    <recommendedName>
        <fullName evidence="4">CCHC-type domain-containing protein</fullName>
    </recommendedName>
</protein>
<dbReference type="EMBL" id="CM029040">
    <property type="protein sequence ID" value="KAG2633776.1"/>
    <property type="molecule type" value="Genomic_DNA"/>
</dbReference>
<dbReference type="PANTHER" id="PTHR33075:SF10">
    <property type="entry name" value="DUF4283 DOMAIN-CONTAINING PROTEIN"/>
    <property type="match status" value="1"/>
</dbReference>
<dbReference type="InterPro" id="IPR036875">
    <property type="entry name" value="Znf_CCHC_sf"/>
</dbReference>
<evidence type="ECO:0000313" key="3">
    <source>
        <dbReference type="Proteomes" id="UP000823388"/>
    </source>
</evidence>
<feature type="region of interest" description="Disordered" evidence="1">
    <location>
        <begin position="295"/>
        <end position="369"/>
    </location>
</feature>
<feature type="compositionally biased region" description="Low complexity" evidence="1">
    <location>
        <begin position="327"/>
        <end position="366"/>
    </location>
</feature>
<dbReference type="GO" id="GO:0008270">
    <property type="term" value="F:zinc ion binding"/>
    <property type="evidence" value="ECO:0007669"/>
    <property type="project" value="InterPro"/>
</dbReference>
<keyword evidence="3" id="KW-1185">Reference proteome</keyword>
<evidence type="ECO:0000256" key="1">
    <source>
        <dbReference type="SAM" id="MobiDB-lite"/>
    </source>
</evidence>
<evidence type="ECO:0008006" key="4">
    <source>
        <dbReference type="Google" id="ProtNLM"/>
    </source>
</evidence>
<organism evidence="2 3">
    <name type="scientific">Panicum virgatum</name>
    <name type="common">Blackwell switchgrass</name>
    <dbReference type="NCBI Taxonomy" id="38727"/>
    <lineage>
        <taxon>Eukaryota</taxon>
        <taxon>Viridiplantae</taxon>
        <taxon>Streptophyta</taxon>
        <taxon>Embryophyta</taxon>
        <taxon>Tracheophyta</taxon>
        <taxon>Spermatophyta</taxon>
        <taxon>Magnoliopsida</taxon>
        <taxon>Liliopsida</taxon>
        <taxon>Poales</taxon>
        <taxon>Poaceae</taxon>
        <taxon>PACMAD clade</taxon>
        <taxon>Panicoideae</taxon>
        <taxon>Panicodae</taxon>
        <taxon>Paniceae</taxon>
        <taxon>Panicinae</taxon>
        <taxon>Panicum</taxon>
        <taxon>Panicum sect. Hiantes</taxon>
    </lineage>
</organism>
<dbReference type="Gene3D" id="4.10.60.10">
    <property type="entry name" value="Zinc finger, CCHC-type"/>
    <property type="match status" value="1"/>
</dbReference>
<name>A0A8T0VJG0_PANVG</name>
<dbReference type="AlphaFoldDB" id="A0A8T0VJG0"/>
<dbReference type="SUPFAM" id="SSF57756">
    <property type="entry name" value="Retrovirus zinc finger-like domains"/>
    <property type="match status" value="1"/>
</dbReference>
<dbReference type="PANTHER" id="PTHR33075">
    <property type="entry name" value="OS02G0499800 PROTEIN"/>
    <property type="match status" value="1"/>
</dbReference>
<evidence type="ECO:0000313" key="2">
    <source>
        <dbReference type="EMBL" id="KAG2633776.1"/>
    </source>
</evidence>